<evidence type="ECO:0000259" key="1">
    <source>
        <dbReference type="Pfam" id="PF17994"/>
    </source>
</evidence>
<reference evidence="2" key="1">
    <citation type="journal article" date="2021" name="PeerJ">
        <title>Extensive microbial diversity within the chicken gut microbiome revealed by metagenomics and culture.</title>
        <authorList>
            <person name="Gilroy R."/>
            <person name="Ravi A."/>
            <person name="Getino M."/>
            <person name="Pursley I."/>
            <person name="Horton D.L."/>
            <person name="Alikhan N.F."/>
            <person name="Baker D."/>
            <person name="Gharbi K."/>
            <person name="Hall N."/>
            <person name="Watson M."/>
            <person name="Adriaenssens E.M."/>
            <person name="Foster-Nyarko E."/>
            <person name="Jarju S."/>
            <person name="Secka A."/>
            <person name="Antonio M."/>
            <person name="Oren A."/>
            <person name="Chaudhuri R.R."/>
            <person name="La Ragione R."/>
            <person name="Hildebrand F."/>
            <person name="Pallen M.J."/>
        </authorList>
    </citation>
    <scope>NUCLEOTIDE SEQUENCE</scope>
    <source>
        <strain evidence="2">USAMLcec2-132</strain>
    </source>
</reference>
<comment type="caution">
    <text evidence="2">The sequence shown here is derived from an EMBL/GenBank/DDBJ whole genome shotgun (WGS) entry which is preliminary data.</text>
</comment>
<dbReference type="EMBL" id="DWWS01000066">
    <property type="protein sequence ID" value="HJC25502.1"/>
    <property type="molecule type" value="Genomic_DNA"/>
</dbReference>
<name>A0A9D2SSF9_9FIRM</name>
<gene>
    <name evidence="2" type="ORF">H9761_17700</name>
</gene>
<sequence>MILQNCAAPDEVCGSQEIYYRSPSGIRTDREGVILEAGQELASDTYMNTLDLGAWKKYTTVDKIYFLCELEGRGVITLIHQEGNEKKRIKEVSYGRDPESEAIQIELPEGLGGRIYFELKAETRTVLKRAGYVSDSQPDNRISLSLVICTYRRREHVEKNLEKLRRSSFFQTMTQKNSFVVRVVDNAKELSGIYGEHVKIYANENTGGSGGFSRGMEESVKEKDQYQTTHVILMDDDVELQTESLSRLYALLSYMKPEYRTEPVAGRMFRLDRREVQYTAAEVWNGGEIRHIGFNLDMTQPENLVSMNDNGGAEYGGWWFACYPMGFVERNRPLPFFLHCDDVEYGLRHGGTPIVLNGIQVWHETYEYRQSPVIAYYDTRNALIVNALYCDDWEKSRVLKFWKDELDKSHDCETMEFICARLLGILHYCSNAKNFMEKSPMNMKLRVKRIKKCNNAKIIIVAGKIIFKIWDKKFYGIVRQYRRSYKKFLYSK</sequence>
<protein>
    <submittedName>
        <fullName evidence="2">Glycosyltransferase</fullName>
        <ecNumber evidence="2">2.4.-.-</ecNumber>
    </submittedName>
</protein>
<evidence type="ECO:0000313" key="2">
    <source>
        <dbReference type="EMBL" id="HJC25502.1"/>
    </source>
</evidence>
<dbReference type="Proteomes" id="UP000823891">
    <property type="component" value="Unassembled WGS sequence"/>
</dbReference>
<proteinExistence type="predicted"/>
<feature type="domain" description="Galactofuranosyltransferase GlfT2 N-terminal" evidence="1">
    <location>
        <begin position="28"/>
        <end position="135"/>
    </location>
</feature>
<dbReference type="Pfam" id="PF13641">
    <property type="entry name" value="Glyco_tranf_2_3"/>
    <property type="match status" value="1"/>
</dbReference>
<dbReference type="SUPFAM" id="SSF53448">
    <property type="entry name" value="Nucleotide-diphospho-sugar transferases"/>
    <property type="match status" value="1"/>
</dbReference>
<evidence type="ECO:0000313" key="3">
    <source>
        <dbReference type="Proteomes" id="UP000823891"/>
    </source>
</evidence>
<organism evidence="2 3">
    <name type="scientific">Candidatus Eisenbergiella merdavium</name>
    <dbReference type="NCBI Taxonomy" id="2838551"/>
    <lineage>
        <taxon>Bacteria</taxon>
        <taxon>Bacillati</taxon>
        <taxon>Bacillota</taxon>
        <taxon>Clostridia</taxon>
        <taxon>Lachnospirales</taxon>
        <taxon>Lachnospiraceae</taxon>
        <taxon>Eisenbergiella</taxon>
    </lineage>
</organism>
<accession>A0A9D2SSF9</accession>
<dbReference type="GO" id="GO:0016757">
    <property type="term" value="F:glycosyltransferase activity"/>
    <property type="evidence" value="ECO:0007669"/>
    <property type="project" value="UniProtKB-KW"/>
</dbReference>
<dbReference type="Pfam" id="PF17994">
    <property type="entry name" value="Glft2_N"/>
    <property type="match status" value="1"/>
</dbReference>
<keyword evidence="2" id="KW-0328">Glycosyltransferase</keyword>
<dbReference type="Gene3D" id="3.90.550.60">
    <property type="match status" value="1"/>
</dbReference>
<reference evidence="2" key="2">
    <citation type="submission" date="2021-04" db="EMBL/GenBank/DDBJ databases">
        <authorList>
            <person name="Gilroy R."/>
        </authorList>
    </citation>
    <scope>NUCLEOTIDE SEQUENCE</scope>
    <source>
        <strain evidence="2">USAMLcec2-132</strain>
    </source>
</reference>
<keyword evidence="2" id="KW-0808">Transferase</keyword>
<dbReference type="InterPro" id="IPR029044">
    <property type="entry name" value="Nucleotide-diphossugar_trans"/>
</dbReference>
<dbReference type="InterPro" id="IPR040492">
    <property type="entry name" value="GlfT2_N"/>
</dbReference>
<dbReference type="EC" id="2.4.-.-" evidence="2"/>
<dbReference type="AlphaFoldDB" id="A0A9D2SSF9"/>